<evidence type="ECO:0000259" key="1">
    <source>
        <dbReference type="PROSITE" id="PS50296"/>
    </source>
</evidence>
<dbReference type="OrthoDB" id="277199at2759"/>
<dbReference type="Pfam" id="PF01253">
    <property type="entry name" value="SUI1"/>
    <property type="match status" value="1"/>
</dbReference>
<dbReference type="PANTHER" id="PTHR12789:SF0">
    <property type="entry name" value="DENSITY-REGULATED PROTEIN"/>
    <property type="match status" value="1"/>
</dbReference>
<accession>A0A9P0EAM1</accession>
<dbReference type="PANTHER" id="PTHR12789">
    <property type="entry name" value="DENSITY-REGULATED PROTEIN HOMOLOG"/>
    <property type="match status" value="1"/>
</dbReference>
<organism evidence="2 3">
    <name type="scientific">Nezara viridula</name>
    <name type="common">Southern green stink bug</name>
    <name type="synonym">Cimex viridulus</name>
    <dbReference type="NCBI Taxonomy" id="85310"/>
    <lineage>
        <taxon>Eukaryota</taxon>
        <taxon>Metazoa</taxon>
        <taxon>Ecdysozoa</taxon>
        <taxon>Arthropoda</taxon>
        <taxon>Hexapoda</taxon>
        <taxon>Insecta</taxon>
        <taxon>Pterygota</taxon>
        <taxon>Neoptera</taxon>
        <taxon>Paraneoptera</taxon>
        <taxon>Hemiptera</taxon>
        <taxon>Heteroptera</taxon>
        <taxon>Panheteroptera</taxon>
        <taxon>Pentatomomorpha</taxon>
        <taxon>Pentatomoidea</taxon>
        <taxon>Pentatomidae</taxon>
        <taxon>Pentatominae</taxon>
        <taxon>Nezara</taxon>
    </lineage>
</organism>
<dbReference type="SUPFAM" id="SSF55159">
    <property type="entry name" value="eIF1-like"/>
    <property type="match status" value="1"/>
</dbReference>
<evidence type="ECO:0000313" key="2">
    <source>
        <dbReference type="EMBL" id="CAH1391444.1"/>
    </source>
</evidence>
<dbReference type="EMBL" id="OV725077">
    <property type="protein sequence ID" value="CAH1391444.1"/>
    <property type="molecule type" value="Genomic_DNA"/>
</dbReference>
<dbReference type="Proteomes" id="UP001152798">
    <property type="component" value="Chromosome 1"/>
</dbReference>
<evidence type="ECO:0000313" key="3">
    <source>
        <dbReference type="Proteomes" id="UP001152798"/>
    </source>
</evidence>
<dbReference type="GO" id="GO:0002188">
    <property type="term" value="P:translation reinitiation"/>
    <property type="evidence" value="ECO:0007669"/>
    <property type="project" value="TreeGrafter"/>
</dbReference>
<name>A0A9P0EAM1_NEZVI</name>
<dbReference type="GO" id="GO:0003743">
    <property type="term" value="F:translation initiation factor activity"/>
    <property type="evidence" value="ECO:0007669"/>
    <property type="project" value="InterPro"/>
</dbReference>
<dbReference type="PROSITE" id="PS50296">
    <property type="entry name" value="SUI1"/>
    <property type="match status" value="1"/>
</dbReference>
<dbReference type="GO" id="GO:0001731">
    <property type="term" value="P:formation of translation preinitiation complex"/>
    <property type="evidence" value="ECO:0007669"/>
    <property type="project" value="TreeGrafter"/>
</dbReference>
<dbReference type="Pfam" id="PF21023">
    <property type="entry name" value="DENR_N"/>
    <property type="match status" value="1"/>
</dbReference>
<dbReference type="AlphaFoldDB" id="A0A9P0EAM1"/>
<protein>
    <recommendedName>
        <fullName evidence="1">SUI1 domain-containing protein</fullName>
    </recommendedName>
</protein>
<proteinExistence type="predicted"/>
<dbReference type="InterPro" id="IPR050318">
    <property type="entry name" value="DENR/SUI1_TIF"/>
</dbReference>
<dbReference type="InterPro" id="IPR001950">
    <property type="entry name" value="SUI1"/>
</dbReference>
<dbReference type="Gene3D" id="3.30.780.10">
    <property type="entry name" value="SUI1-like domain"/>
    <property type="match status" value="1"/>
</dbReference>
<reference evidence="2" key="1">
    <citation type="submission" date="2022-01" db="EMBL/GenBank/DDBJ databases">
        <authorList>
            <person name="King R."/>
        </authorList>
    </citation>
    <scope>NUCLEOTIDE SEQUENCE</scope>
</reference>
<gene>
    <name evidence="2" type="ORF">NEZAVI_LOCUS2463</name>
</gene>
<dbReference type="InterPro" id="IPR036877">
    <property type="entry name" value="SUI1_dom_sf"/>
</dbReference>
<feature type="domain" description="SUI1" evidence="1">
    <location>
        <begin position="82"/>
        <end position="148"/>
    </location>
</feature>
<dbReference type="InterPro" id="IPR048517">
    <property type="entry name" value="DENR_N"/>
</dbReference>
<dbReference type="GO" id="GO:0003729">
    <property type="term" value="F:mRNA binding"/>
    <property type="evidence" value="ECO:0007669"/>
    <property type="project" value="TreeGrafter"/>
</dbReference>
<sequence>MENYSTPNLKDCYPLEVEYCGSCGLPCDLCIYFENYDSCLEWLKKKHPDRYQKLLAESLKNLQLRTTPSNINLKISEDNQYVGLSEKSDKNGKCNTWISGLSNFGVDVKNASECIAEIFHCVSSVEGEEVVVQGARKKELYNLLAEKWEIDPFDMEDLDELHPL</sequence>
<keyword evidence="3" id="KW-1185">Reference proteome</keyword>